<dbReference type="InterPro" id="IPR004843">
    <property type="entry name" value="Calcineurin-like_PHP"/>
</dbReference>
<dbReference type="GO" id="GO:0016791">
    <property type="term" value="F:phosphatase activity"/>
    <property type="evidence" value="ECO:0007669"/>
    <property type="project" value="TreeGrafter"/>
</dbReference>
<keyword evidence="3" id="KW-1185">Reference proteome</keyword>
<dbReference type="InterPro" id="IPR050126">
    <property type="entry name" value="Ap4A_hydrolase"/>
</dbReference>
<reference evidence="2 3" key="1">
    <citation type="submission" date="2019-06" db="EMBL/GenBank/DDBJ databases">
        <title>Rhizobium sp. CL12 isolated from roots of soybean.</title>
        <authorList>
            <person name="Wang C."/>
        </authorList>
    </citation>
    <scope>NUCLEOTIDE SEQUENCE [LARGE SCALE GENOMIC DNA]</scope>
    <source>
        <strain evidence="2 3">CL12</strain>
    </source>
</reference>
<evidence type="ECO:0000313" key="2">
    <source>
        <dbReference type="EMBL" id="TPP03694.1"/>
    </source>
</evidence>
<evidence type="ECO:0000259" key="1">
    <source>
        <dbReference type="Pfam" id="PF00149"/>
    </source>
</evidence>
<evidence type="ECO:0000313" key="3">
    <source>
        <dbReference type="Proteomes" id="UP000316429"/>
    </source>
</evidence>
<feature type="domain" description="Calcineurin-like phosphoesterase" evidence="1">
    <location>
        <begin position="32"/>
        <end position="218"/>
    </location>
</feature>
<dbReference type="EMBL" id="VFYP01000011">
    <property type="protein sequence ID" value="TPP03694.1"/>
    <property type="molecule type" value="Genomic_DNA"/>
</dbReference>
<dbReference type="InterPro" id="IPR029052">
    <property type="entry name" value="Metallo-depent_PP-like"/>
</dbReference>
<dbReference type="PANTHER" id="PTHR42850:SF4">
    <property type="entry name" value="ZINC-DEPENDENT ENDOPOLYPHOSPHATASE"/>
    <property type="match status" value="1"/>
</dbReference>
<dbReference type="OrthoDB" id="9807890at2"/>
<organism evidence="2 3">
    <name type="scientific">Rhizobium glycinendophyticum</name>
    <dbReference type="NCBI Taxonomy" id="2589807"/>
    <lineage>
        <taxon>Bacteria</taxon>
        <taxon>Pseudomonadati</taxon>
        <taxon>Pseudomonadota</taxon>
        <taxon>Alphaproteobacteria</taxon>
        <taxon>Hyphomicrobiales</taxon>
        <taxon>Rhizobiaceae</taxon>
        <taxon>Rhizobium/Agrobacterium group</taxon>
        <taxon>Rhizobium</taxon>
    </lineage>
</organism>
<protein>
    <submittedName>
        <fullName evidence="2">Serine/threonine protein phosphatase</fullName>
    </submittedName>
</protein>
<dbReference type="GO" id="GO:0005737">
    <property type="term" value="C:cytoplasm"/>
    <property type="evidence" value="ECO:0007669"/>
    <property type="project" value="TreeGrafter"/>
</dbReference>
<dbReference type="GO" id="GO:0008803">
    <property type="term" value="F:bis(5'-nucleosyl)-tetraphosphatase (symmetrical) activity"/>
    <property type="evidence" value="ECO:0007669"/>
    <property type="project" value="TreeGrafter"/>
</dbReference>
<dbReference type="GO" id="GO:0110154">
    <property type="term" value="P:RNA decapping"/>
    <property type="evidence" value="ECO:0007669"/>
    <property type="project" value="TreeGrafter"/>
</dbReference>
<dbReference type="RefSeq" id="WP_140832572.1">
    <property type="nucleotide sequence ID" value="NZ_VFYP01000011.1"/>
</dbReference>
<dbReference type="Pfam" id="PF00149">
    <property type="entry name" value="Metallophos"/>
    <property type="match status" value="1"/>
</dbReference>
<dbReference type="Gene3D" id="3.60.21.10">
    <property type="match status" value="1"/>
</dbReference>
<comment type="caution">
    <text evidence="2">The sequence shown here is derived from an EMBL/GenBank/DDBJ whole genome shotgun (WGS) entry which is preliminary data.</text>
</comment>
<gene>
    <name evidence="2" type="ORF">FJQ55_23200</name>
</gene>
<dbReference type="AlphaFoldDB" id="A0A504TNP0"/>
<dbReference type="PANTHER" id="PTHR42850">
    <property type="entry name" value="METALLOPHOSPHOESTERASE"/>
    <property type="match status" value="1"/>
</dbReference>
<accession>A0A504TNP0</accession>
<name>A0A504TNP0_9HYPH</name>
<dbReference type="SUPFAM" id="SSF56300">
    <property type="entry name" value="Metallo-dependent phosphatases"/>
    <property type="match status" value="1"/>
</dbReference>
<proteinExistence type="predicted"/>
<dbReference type="Proteomes" id="UP000316429">
    <property type="component" value="Unassembled WGS sequence"/>
</dbReference>
<sequence>MKSFFRQFFPSHRKMPRKPRRRLQLENQYSSIYAVGDVHGCLDQLLRLEEKIVADAAERDGDKLIVMLGDYIDRGPSSSAVLDHLTAPPPPGFQRICLAGNHDQMFVDFYDAPSIHSDWLGLGGDETLASYGVYLDDDLHPLRTQIKTLVPIDHIGFLRDLPSMVTLGAFCFAHAGIDPRRSLDNQDDEVLLTSRPHEFEWESYSGQYTVIHGHTPVKEVRLGSRVNLDLKVYESGRLAALRIKEDGMTVLLSD</sequence>